<feature type="transmembrane region" description="Helical" evidence="2">
    <location>
        <begin position="92"/>
        <end position="112"/>
    </location>
</feature>
<reference evidence="3" key="1">
    <citation type="submission" date="2018-05" db="EMBL/GenBank/DDBJ databases">
        <authorList>
            <person name="Lanie J.A."/>
            <person name="Ng W.-L."/>
            <person name="Kazmierczak K.M."/>
            <person name="Andrzejewski T.M."/>
            <person name="Davidsen T.M."/>
            <person name="Wayne K.J."/>
            <person name="Tettelin H."/>
            <person name="Glass J.I."/>
            <person name="Rusch D."/>
            <person name="Podicherti R."/>
            <person name="Tsui H.-C.T."/>
            <person name="Winkler M.E."/>
        </authorList>
    </citation>
    <scope>NUCLEOTIDE SEQUENCE</scope>
</reference>
<proteinExistence type="predicted"/>
<accession>A0A382C1H6</accession>
<name>A0A382C1H6_9ZZZZ</name>
<organism evidence="3">
    <name type="scientific">marine metagenome</name>
    <dbReference type="NCBI Taxonomy" id="408172"/>
    <lineage>
        <taxon>unclassified sequences</taxon>
        <taxon>metagenomes</taxon>
        <taxon>ecological metagenomes</taxon>
    </lineage>
</organism>
<protein>
    <submittedName>
        <fullName evidence="3">Uncharacterized protein</fullName>
    </submittedName>
</protein>
<keyword evidence="2" id="KW-0812">Transmembrane</keyword>
<evidence type="ECO:0000256" key="2">
    <source>
        <dbReference type="SAM" id="Phobius"/>
    </source>
</evidence>
<evidence type="ECO:0000256" key="1">
    <source>
        <dbReference type="SAM" id="MobiDB-lite"/>
    </source>
</evidence>
<dbReference type="AlphaFoldDB" id="A0A382C1H6"/>
<feature type="region of interest" description="Disordered" evidence="1">
    <location>
        <begin position="129"/>
        <end position="159"/>
    </location>
</feature>
<keyword evidence="2" id="KW-0472">Membrane</keyword>
<gene>
    <name evidence="3" type="ORF">METZ01_LOCUS172435</name>
</gene>
<feature type="compositionally biased region" description="Acidic residues" evidence="1">
    <location>
        <begin position="150"/>
        <end position="159"/>
    </location>
</feature>
<evidence type="ECO:0000313" key="3">
    <source>
        <dbReference type="EMBL" id="SVB19581.1"/>
    </source>
</evidence>
<keyword evidence="2" id="KW-1133">Transmembrane helix</keyword>
<feature type="transmembrane region" description="Helical" evidence="2">
    <location>
        <begin position="7"/>
        <end position="26"/>
    </location>
</feature>
<sequence>MNNNISVGVGFLIPVAAIVAFIFSVFSENFLAALFIAIAGVLAWFLYSVVMHSDMPSVTGNVIIVFGVLISLAVFLNYGWDRNMFGGYEFNIEGAAGAALLLFFNVLLGVLFKKSSLASLAPASKEDLPSIDLSADPPLDTNVAVNNNPPEDDFFGPEDYEDYYADYYENEEDDEGEE</sequence>
<feature type="transmembrane region" description="Helical" evidence="2">
    <location>
        <begin position="62"/>
        <end position="80"/>
    </location>
</feature>
<dbReference type="EMBL" id="UINC01032244">
    <property type="protein sequence ID" value="SVB19581.1"/>
    <property type="molecule type" value="Genomic_DNA"/>
</dbReference>
<feature type="transmembrane region" description="Helical" evidence="2">
    <location>
        <begin position="32"/>
        <end position="50"/>
    </location>
</feature>